<dbReference type="InterPro" id="IPR016181">
    <property type="entry name" value="Acyl_CoA_acyltransferase"/>
</dbReference>
<dbReference type="EMBL" id="JBHLUN010000008">
    <property type="protein sequence ID" value="MFC0408929.1"/>
    <property type="molecule type" value="Genomic_DNA"/>
</dbReference>
<dbReference type="Pfam" id="PF00583">
    <property type="entry name" value="Acetyltransf_1"/>
    <property type="match status" value="1"/>
</dbReference>
<evidence type="ECO:0000313" key="5">
    <source>
        <dbReference type="Proteomes" id="UP001589865"/>
    </source>
</evidence>
<dbReference type="Proteomes" id="UP001589865">
    <property type="component" value="Unassembled WGS sequence"/>
</dbReference>
<keyword evidence="2 4" id="KW-0012">Acyltransferase</keyword>
<comment type="caution">
    <text evidence="4">The sequence shown here is derived from an EMBL/GenBank/DDBJ whole genome shotgun (WGS) entry which is preliminary data.</text>
</comment>
<dbReference type="GO" id="GO:0016746">
    <property type="term" value="F:acyltransferase activity"/>
    <property type="evidence" value="ECO:0007669"/>
    <property type="project" value="UniProtKB-KW"/>
</dbReference>
<reference evidence="4 5" key="1">
    <citation type="submission" date="2024-09" db="EMBL/GenBank/DDBJ databases">
        <authorList>
            <person name="Sun Q."/>
            <person name="Mori K."/>
        </authorList>
    </citation>
    <scope>NUCLEOTIDE SEQUENCE [LARGE SCALE GENOMIC DNA]</scope>
    <source>
        <strain evidence="4 5">TBRC 5777</strain>
    </source>
</reference>
<dbReference type="RefSeq" id="WP_377044683.1">
    <property type="nucleotide sequence ID" value="NZ_JBHLUN010000008.1"/>
</dbReference>
<sequence length="156" mass="16236">MTTPRIHDAGVADLPAVVRLLADDHFGAAREAPGPVLDRRYADAFAAIVAIPGWAVMLAEEDGAVVGCLQFMVLPQLSHTGTASAQVEGVRVAASHRGAGIGSALMRAAIARARDAGCGTMQLTSHASRVDARRFYERLGFAVSHTGFKLNLGGTG</sequence>
<evidence type="ECO:0000256" key="1">
    <source>
        <dbReference type="ARBA" id="ARBA00022679"/>
    </source>
</evidence>
<keyword evidence="5" id="KW-1185">Reference proteome</keyword>
<gene>
    <name evidence="4" type="ORF">ACFFGY_11745</name>
</gene>
<dbReference type="SUPFAM" id="SSF55729">
    <property type="entry name" value="Acyl-CoA N-acyltransferases (Nat)"/>
    <property type="match status" value="1"/>
</dbReference>
<name>A0ABV6JTJ0_9PROT</name>
<accession>A0ABV6JTJ0</accession>
<dbReference type="PANTHER" id="PTHR43877">
    <property type="entry name" value="AMINOALKYLPHOSPHONATE N-ACETYLTRANSFERASE-RELATED-RELATED"/>
    <property type="match status" value="1"/>
</dbReference>
<dbReference type="PROSITE" id="PS51186">
    <property type="entry name" value="GNAT"/>
    <property type="match status" value="1"/>
</dbReference>
<proteinExistence type="predicted"/>
<organism evidence="4 5">
    <name type="scientific">Roseomonas elaeocarpi</name>
    <dbReference type="NCBI Taxonomy" id="907779"/>
    <lineage>
        <taxon>Bacteria</taxon>
        <taxon>Pseudomonadati</taxon>
        <taxon>Pseudomonadota</taxon>
        <taxon>Alphaproteobacteria</taxon>
        <taxon>Acetobacterales</taxon>
        <taxon>Roseomonadaceae</taxon>
        <taxon>Roseomonas</taxon>
    </lineage>
</organism>
<keyword evidence="1 4" id="KW-0808">Transferase</keyword>
<dbReference type="Gene3D" id="3.40.630.30">
    <property type="match status" value="1"/>
</dbReference>
<dbReference type="EC" id="2.3.-.-" evidence="4"/>
<dbReference type="CDD" id="cd04301">
    <property type="entry name" value="NAT_SF"/>
    <property type="match status" value="1"/>
</dbReference>
<evidence type="ECO:0000259" key="3">
    <source>
        <dbReference type="PROSITE" id="PS51186"/>
    </source>
</evidence>
<evidence type="ECO:0000256" key="2">
    <source>
        <dbReference type="ARBA" id="ARBA00023315"/>
    </source>
</evidence>
<feature type="domain" description="N-acetyltransferase" evidence="3">
    <location>
        <begin position="4"/>
        <end position="156"/>
    </location>
</feature>
<dbReference type="PANTHER" id="PTHR43877:SF2">
    <property type="entry name" value="AMINOALKYLPHOSPHONATE N-ACETYLTRANSFERASE-RELATED"/>
    <property type="match status" value="1"/>
</dbReference>
<protein>
    <submittedName>
        <fullName evidence="4">GNAT family N-acetyltransferase</fullName>
        <ecNumber evidence="4">2.3.-.-</ecNumber>
    </submittedName>
</protein>
<evidence type="ECO:0000313" key="4">
    <source>
        <dbReference type="EMBL" id="MFC0408929.1"/>
    </source>
</evidence>
<dbReference type="InterPro" id="IPR050832">
    <property type="entry name" value="Bact_Acetyltransf"/>
</dbReference>
<dbReference type="InterPro" id="IPR000182">
    <property type="entry name" value="GNAT_dom"/>
</dbReference>